<accession>A0A2S6HBC9</accession>
<organism evidence="1 2">
    <name type="scientific">Methylobacter tundripaludum</name>
    <dbReference type="NCBI Taxonomy" id="173365"/>
    <lineage>
        <taxon>Bacteria</taxon>
        <taxon>Pseudomonadati</taxon>
        <taxon>Pseudomonadota</taxon>
        <taxon>Gammaproteobacteria</taxon>
        <taxon>Methylococcales</taxon>
        <taxon>Methylococcaceae</taxon>
        <taxon>Methylobacter</taxon>
    </lineage>
</organism>
<dbReference type="InterPro" id="IPR016181">
    <property type="entry name" value="Acyl_CoA_acyltransferase"/>
</dbReference>
<name>A0A2S6HBC9_9GAMM</name>
<evidence type="ECO:0000313" key="1">
    <source>
        <dbReference type="EMBL" id="PPK74760.1"/>
    </source>
</evidence>
<gene>
    <name evidence="1" type="ORF">B0F87_1073</name>
</gene>
<evidence type="ECO:0008006" key="3">
    <source>
        <dbReference type="Google" id="ProtNLM"/>
    </source>
</evidence>
<dbReference type="RefSeq" id="WP_104429316.1">
    <property type="nucleotide sequence ID" value="NZ_PTIZ01000007.1"/>
</dbReference>
<dbReference type="SUPFAM" id="SSF55729">
    <property type="entry name" value="Acyl-CoA N-acyltransferases (Nat)"/>
    <property type="match status" value="1"/>
</dbReference>
<evidence type="ECO:0000313" key="2">
    <source>
        <dbReference type="Proteomes" id="UP000240010"/>
    </source>
</evidence>
<dbReference type="AlphaFoldDB" id="A0A2S6HBC9"/>
<sequence length="125" mass="14593">MPTYQIRKVKRNDIPDVGQYVTWKKSVDIFSQFVWCANGGDSQLTQCVVLVDETSNVYVGFLGFTLDIEDLQSNVNAYVSVEFVYLHMPFRDRGLSNYFIEYIIEQITLWLRRHTQAWSGRVVTL</sequence>
<dbReference type="EMBL" id="PTIZ01000007">
    <property type="protein sequence ID" value="PPK74760.1"/>
    <property type="molecule type" value="Genomic_DNA"/>
</dbReference>
<proteinExistence type="predicted"/>
<dbReference type="Gene3D" id="3.40.630.30">
    <property type="match status" value="1"/>
</dbReference>
<reference evidence="1 2" key="1">
    <citation type="submission" date="2018-02" db="EMBL/GenBank/DDBJ databases">
        <title>Subsurface microbial communities from deep shales in Ohio and West Virginia, USA.</title>
        <authorList>
            <person name="Wrighton K."/>
        </authorList>
    </citation>
    <scope>NUCLEOTIDE SEQUENCE [LARGE SCALE GENOMIC DNA]</scope>
    <source>
        <strain evidence="1 2">OWC-DMM</strain>
    </source>
</reference>
<dbReference type="Proteomes" id="UP000240010">
    <property type="component" value="Unassembled WGS sequence"/>
</dbReference>
<protein>
    <recommendedName>
        <fullName evidence="3">Acetyltransferase (GNAT) family protein</fullName>
    </recommendedName>
</protein>
<comment type="caution">
    <text evidence="1">The sequence shown here is derived from an EMBL/GenBank/DDBJ whole genome shotgun (WGS) entry which is preliminary data.</text>
</comment>